<dbReference type="Pfam" id="PF14365">
    <property type="entry name" value="Neprosin_AP"/>
    <property type="match status" value="1"/>
</dbReference>
<dbReference type="PANTHER" id="PTHR31589">
    <property type="entry name" value="PROTEIN, PUTATIVE (DUF239)-RELATED-RELATED"/>
    <property type="match status" value="1"/>
</dbReference>
<evidence type="ECO:0000259" key="2">
    <source>
        <dbReference type="PROSITE" id="PS52045"/>
    </source>
</evidence>
<keyword evidence="1" id="KW-0732">Signal</keyword>
<evidence type="ECO:0000313" key="3">
    <source>
        <dbReference type="EMBL" id="CAI0392065.1"/>
    </source>
</evidence>
<organism evidence="3 4">
    <name type="scientific">Linum tenue</name>
    <dbReference type="NCBI Taxonomy" id="586396"/>
    <lineage>
        <taxon>Eukaryota</taxon>
        <taxon>Viridiplantae</taxon>
        <taxon>Streptophyta</taxon>
        <taxon>Embryophyta</taxon>
        <taxon>Tracheophyta</taxon>
        <taxon>Spermatophyta</taxon>
        <taxon>Magnoliopsida</taxon>
        <taxon>eudicotyledons</taxon>
        <taxon>Gunneridae</taxon>
        <taxon>Pentapetalae</taxon>
        <taxon>rosids</taxon>
        <taxon>fabids</taxon>
        <taxon>Malpighiales</taxon>
        <taxon>Linaceae</taxon>
        <taxon>Linum</taxon>
    </lineage>
</organism>
<protein>
    <recommendedName>
        <fullName evidence="2">Neprosin PEP catalytic domain-containing protein</fullName>
    </recommendedName>
</protein>
<feature type="signal peptide" evidence="1">
    <location>
        <begin position="1"/>
        <end position="20"/>
    </location>
</feature>
<evidence type="ECO:0000256" key="1">
    <source>
        <dbReference type="SAM" id="SignalP"/>
    </source>
</evidence>
<dbReference type="InterPro" id="IPR004314">
    <property type="entry name" value="Neprosin"/>
</dbReference>
<dbReference type="PROSITE" id="PS52045">
    <property type="entry name" value="NEPROSIN_PEP_CD"/>
    <property type="match status" value="1"/>
</dbReference>
<dbReference type="PANTHER" id="PTHR31589:SF57">
    <property type="entry name" value="OS06G0474500 PROTEIN"/>
    <property type="match status" value="1"/>
</dbReference>
<reference evidence="3" key="1">
    <citation type="submission" date="2022-08" db="EMBL/GenBank/DDBJ databases">
        <authorList>
            <person name="Gutierrez-Valencia J."/>
        </authorList>
    </citation>
    <scope>NUCLEOTIDE SEQUENCE</scope>
</reference>
<dbReference type="Pfam" id="PF03080">
    <property type="entry name" value="Neprosin"/>
    <property type="match status" value="1"/>
</dbReference>
<feature type="chain" id="PRO_5043987202" description="Neprosin PEP catalytic domain-containing protein" evidence="1">
    <location>
        <begin position="21"/>
        <end position="387"/>
    </location>
</feature>
<dbReference type="InterPro" id="IPR053168">
    <property type="entry name" value="Glutamic_endopeptidase"/>
</dbReference>
<accession>A0AAV0I355</accession>
<name>A0AAV0I355_9ROSI</name>
<keyword evidence="4" id="KW-1185">Reference proteome</keyword>
<evidence type="ECO:0000313" key="4">
    <source>
        <dbReference type="Proteomes" id="UP001154282"/>
    </source>
</evidence>
<dbReference type="InterPro" id="IPR025521">
    <property type="entry name" value="Neprosin_propep"/>
</dbReference>
<dbReference type="Proteomes" id="UP001154282">
    <property type="component" value="Unassembled WGS sequence"/>
</dbReference>
<feature type="domain" description="Neprosin PEP catalytic" evidence="2">
    <location>
        <begin position="136"/>
        <end position="386"/>
    </location>
</feature>
<gene>
    <name evidence="3" type="ORF">LITE_LOCUS7391</name>
</gene>
<dbReference type="AlphaFoldDB" id="A0AAV0I355"/>
<comment type="caution">
    <text evidence="3">The sequence shown here is derived from an EMBL/GenBank/DDBJ whole genome shotgun (WGS) entry which is preliminary data.</text>
</comment>
<dbReference type="EMBL" id="CAMGYJ010000003">
    <property type="protein sequence ID" value="CAI0392065.1"/>
    <property type="molecule type" value="Genomic_DNA"/>
</dbReference>
<sequence>MSFNSLLVILSLSSLLPAFGVNGASRNGLLLDPNSILKTVKSEGGEVIDCVDIYKQPAFRHPRLANHTLQMKPSSYPIGIKPKGPLQSDNSSVVSFQRWRKNGEYCPEGTIPILRSSEENFRRKNGHPLGSSTNSLTPAGDVAEFAVAFLPGSNFHGAIGEINVWNPKTLKNELSAAQFWVTDGGGSSIDSIEAGWRVTDLTNYPSLFIYYTPDGYKTGCMNLLCPGFVQTNHKIALGAEVQPPSTYGGAQYLLQMTIHRDDQNGNWWFNLNGEDVGYWPANLFNGGLRGTASLLEWGGEIVNSNPRGFHTSTEMGSGHFPSEGYGKAAWFRNLKYITDGGRVKDAKGITGQATRPACYDIQVQKWEQDMGIHFYYGGPGFSPACMH</sequence>
<dbReference type="Gene3D" id="3.90.1320.10">
    <property type="entry name" value="Outer-capsid protein sigma 3, large lobe"/>
    <property type="match status" value="1"/>
</dbReference>
<proteinExistence type="predicted"/>